<dbReference type="GO" id="GO:0043484">
    <property type="term" value="P:regulation of RNA splicing"/>
    <property type="evidence" value="ECO:0007669"/>
    <property type="project" value="TreeGrafter"/>
</dbReference>
<dbReference type="Proteomes" id="UP000604273">
    <property type="component" value="Unassembled WGS sequence"/>
</dbReference>
<dbReference type="GO" id="GO:0005524">
    <property type="term" value="F:ATP binding"/>
    <property type="evidence" value="ECO:0007669"/>
    <property type="project" value="UniProtKB-KW"/>
</dbReference>
<comment type="caution">
    <text evidence="8">The sequence shown here is derived from an EMBL/GenBank/DDBJ whole genome shotgun (WGS) entry which is preliminary data.</text>
</comment>
<organism evidence="8 9">
    <name type="scientific">Fusarium gaditjirri</name>
    <dbReference type="NCBI Taxonomy" id="282569"/>
    <lineage>
        <taxon>Eukaryota</taxon>
        <taxon>Fungi</taxon>
        <taxon>Dikarya</taxon>
        <taxon>Ascomycota</taxon>
        <taxon>Pezizomycotina</taxon>
        <taxon>Sordariomycetes</taxon>
        <taxon>Hypocreomycetidae</taxon>
        <taxon>Hypocreales</taxon>
        <taxon>Nectriaceae</taxon>
        <taxon>Fusarium</taxon>
        <taxon>Fusarium nisikadoi species complex</taxon>
    </lineage>
</organism>
<dbReference type="InterPro" id="IPR011009">
    <property type="entry name" value="Kinase-like_dom_sf"/>
</dbReference>
<evidence type="ECO:0000256" key="2">
    <source>
        <dbReference type="ARBA" id="ARBA00022679"/>
    </source>
</evidence>
<proteinExistence type="predicted"/>
<evidence type="ECO:0000256" key="4">
    <source>
        <dbReference type="ARBA" id="ARBA00022777"/>
    </source>
</evidence>
<dbReference type="EMBL" id="JABFAI010000249">
    <property type="protein sequence ID" value="KAF4948915.1"/>
    <property type="molecule type" value="Genomic_DNA"/>
</dbReference>
<keyword evidence="3" id="KW-0547">Nucleotide-binding</keyword>
<dbReference type="InterPro" id="IPR051175">
    <property type="entry name" value="CLK_kinases"/>
</dbReference>
<evidence type="ECO:0000313" key="8">
    <source>
        <dbReference type="EMBL" id="KAF4948915.1"/>
    </source>
</evidence>
<dbReference type="AlphaFoldDB" id="A0A8H4T086"/>
<feature type="domain" description="Protein kinase" evidence="7">
    <location>
        <begin position="1"/>
        <end position="360"/>
    </location>
</feature>
<keyword evidence="9" id="KW-1185">Reference proteome</keyword>
<dbReference type="Gene3D" id="1.10.510.10">
    <property type="entry name" value="Transferase(Phosphotransferase) domain 1"/>
    <property type="match status" value="1"/>
</dbReference>
<evidence type="ECO:0000259" key="7">
    <source>
        <dbReference type="PROSITE" id="PS50011"/>
    </source>
</evidence>
<dbReference type="GO" id="GO:0004674">
    <property type="term" value="F:protein serine/threonine kinase activity"/>
    <property type="evidence" value="ECO:0007669"/>
    <property type="project" value="UniProtKB-KW"/>
</dbReference>
<dbReference type="PANTHER" id="PTHR45646">
    <property type="entry name" value="SERINE/THREONINE-PROTEIN KINASE DOA-RELATED"/>
    <property type="match status" value="1"/>
</dbReference>
<dbReference type="SUPFAM" id="SSF56112">
    <property type="entry name" value="Protein kinase-like (PK-like)"/>
    <property type="match status" value="1"/>
</dbReference>
<feature type="region of interest" description="Disordered" evidence="6">
    <location>
        <begin position="1"/>
        <end position="20"/>
    </location>
</feature>
<keyword evidence="5" id="KW-0067">ATP-binding</keyword>
<dbReference type="Pfam" id="PF00069">
    <property type="entry name" value="Pkinase"/>
    <property type="match status" value="1"/>
</dbReference>
<keyword evidence="1" id="KW-0723">Serine/threonine-protein kinase</keyword>
<evidence type="ECO:0000256" key="1">
    <source>
        <dbReference type="ARBA" id="ARBA00022527"/>
    </source>
</evidence>
<dbReference type="PANTHER" id="PTHR45646:SF11">
    <property type="entry name" value="SERINE_THREONINE-PROTEIN KINASE DOA"/>
    <property type="match status" value="1"/>
</dbReference>
<protein>
    <recommendedName>
        <fullName evidence="7">Protein kinase domain-containing protein</fullName>
    </recommendedName>
</protein>
<dbReference type="InterPro" id="IPR000719">
    <property type="entry name" value="Prot_kinase_dom"/>
</dbReference>
<dbReference type="PROSITE" id="PS50011">
    <property type="entry name" value="PROTEIN_KINASE_DOM"/>
    <property type="match status" value="1"/>
</dbReference>
<name>A0A8H4T086_9HYPO</name>
<evidence type="ECO:0000256" key="5">
    <source>
        <dbReference type="ARBA" id="ARBA00022840"/>
    </source>
</evidence>
<dbReference type="SMART" id="SM00220">
    <property type="entry name" value="S_TKc"/>
    <property type="match status" value="1"/>
</dbReference>
<accession>A0A8H4T086</accession>
<reference evidence="8" key="2">
    <citation type="submission" date="2020-05" db="EMBL/GenBank/DDBJ databases">
        <authorList>
            <person name="Kim H.-S."/>
            <person name="Proctor R.H."/>
            <person name="Brown D.W."/>
        </authorList>
    </citation>
    <scope>NUCLEOTIDE SEQUENCE</scope>
    <source>
        <strain evidence="8">NRRL 45417</strain>
    </source>
</reference>
<evidence type="ECO:0000256" key="3">
    <source>
        <dbReference type="ARBA" id="ARBA00022741"/>
    </source>
</evidence>
<keyword evidence="4" id="KW-0418">Kinase</keyword>
<reference evidence="8" key="1">
    <citation type="journal article" date="2020" name="BMC Genomics">
        <title>Correction to: Identification and distribution of gene clusters required for synthesis of sphingolipid metabolism inhibitors in diverse species of the filamentous fungus Fusarium.</title>
        <authorList>
            <person name="Kim H.S."/>
            <person name="Lohmar J.M."/>
            <person name="Busman M."/>
            <person name="Brown D.W."/>
            <person name="Naumann T.A."/>
            <person name="Divon H.H."/>
            <person name="Lysoe E."/>
            <person name="Uhlig S."/>
            <person name="Proctor R.H."/>
        </authorList>
    </citation>
    <scope>NUCLEOTIDE SEQUENCE</scope>
    <source>
        <strain evidence="8">NRRL 45417</strain>
    </source>
</reference>
<evidence type="ECO:0000313" key="9">
    <source>
        <dbReference type="Proteomes" id="UP000604273"/>
    </source>
</evidence>
<evidence type="ECO:0000256" key="6">
    <source>
        <dbReference type="SAM" id="MobiDB-lite"/>
    </source>
</evidence>
<dbReference type="GO" id="GO:0005634">
    <property type="term" value="C:nucleus"/>
    <property type="evidence" value="ECO:0007669"/>
    <property type="project" value="TreeGrafter"/>
</dbReference>
<sequence length="375" mass="42609">MGPNQVSPSFPPEPLAPRMPNLWSRRHASTSHGTTAHIINEPVDEEFLYENRLKYFHPTQAGDVLDGRFRAIAKLGFGAGSTVWLAENLKFKRFRNSAIPRYVSIKIPTLDSNASDIKDDNILVTIENDSVLAGFVKNCTANPQPRHVRADDGRVIYLSQDDFGPLRGNMVLPALADFNQSFPGLEGNKGHLSPIQFHRYRAPEVLLGCPWSYSIDIWNFGLVMWNMLENTSLFESIVGDDGEYDAHIHLARIASLLGEPPETLVNRERVYRNLKLGRTVENPMGKGCETMNDYWGGPFFDENGQVKRKDLALQTRKLEDTITELAGDEKYVFLDFASSMLQWLPEKRKTAKELLQHAFFDSLEKERGRYFHDHA</sequence>
<gene>
    <name evidence="8" type="ORF">FGADI_9199</name>
</gene>
<keyword evidence="2" id="KW-0808">Transferase</keyword>
<dbReference type="OrthoDB" id="5979581at2759"/>